<protein>
    <recommendedName>
        <fullName evidence="9">Transport permease protein</fullName>
    </recommendedName>
</protein>
<evidence type="ECO:0000256" key="8">
    <source>
        <dbReference type="ARBA" id="ARBA00023136"/>
    </source>
</evidence>
<keyword evidence="3 9" id="KW-0813">Transport</keyword>
<keyword evidence="6 9" id="KW-1133">Transmembrane helix</keyword>
<keyword evidence="12" id="KW-1185">Reference proteome</keyword>
<name>A0A4Q1AUB4_9BACT</name>
<feature type="transmembrane region" description="Helical" evidence="9">
    <location>
        <begin position="20"/>
        <end position="41"/>
    </location>
</feature>
<feature type="transmembrane region" description="Helical" evidence="9">
    <location>
        <begin position="165"/>
        <end position="182"/>
    </location>
</feature>
<dbReference type="GO" id="GO:0015920">
    <property type="term" value="P:lipopolysaccharide transport"/>
    <property type="evidence" value="ECO:0007669"/>
    <property type="project" value="TreeGrafter"/>
</dbReference>
<comment type="caution">
    <text evidence="11">The sequence shown here is derived from an EMBL/GenBank/DDBJ whole genome shotgun (WGS) entry which is preliminary data.</text>
</comment>
<comment type="similarity">
    <text evidence="2 9">Belongs to the ABC-2 integral membrane protein family.</text>
</comment>
<evidence type="ECO:0000256" key="9">
    <source>
        <dbReference type="RuleBase" id="RU361157"/>
    </source>
</evidence>
<dbReference type="InterPro" id="IPR047817">
    <property type="entry name" value="ABC2_TM_bact-type"/>
</dbReference>
<dbReference type="PANTHER" id="PTHR30413:SF10">
    <property type="entry name" value="CAPSULE POLYSACCHARIDE EXPORT INNER-MEMBRANE PROTEIN CTRC"/>
    <property type="match status" value="1"/>
</dbReference>
<dbReference type="Proteomes" id="UP000289718">
    <property type="component" value="Unassembled WGS sequence"/>
</dbReference>
<feature type="transmembrane region" description="Helical" evidence="9">
    <location>
        <begin position="221"/>
        <end position="239"/>
    </location>
</feature>
<evidence type="ECO:0000256" key="1">
    <source>
        <dbReference type="ARBA" id="ARBA00004651"/>
    </source>
</evidence>
<dbReference type="OrthoDB" id="9786910at2"/>
<keyword evidence="7" id="KW-0762">Sugar transport</keyword>
<evidence type="ECO:0000256" key="7">
    <source>
        <dbReference type="ARBA" id="ARBA00023047"/>
    </source>
</evidence>
<dbReference type="GO" id="GO:0005886">
    <property type="term" value="C:plasma membrane"/>
    <property type="evidence" value="ECO:0007669"/>
    <property type="project" value="UniProtKB-SubCell"/>
</dbReference>
<keyword evidence="4 9" id="KW-1003">Cell membrane</keyword>
<evidence type="ECO:0000259" key="10">
    <source>
        <dbReference type="PROSITE" id="PS51012"/>
    </source>
</evidence>
<comment type="subcellular location">
    <subcellularLocation>
        <location evidence="1 9">Cell membrane</location>
        <topology evidence="1 9">Multi-pass membrane protein</topology>
    </subcellularLocation>
</comment>
<evidence type="ECO:0000256" key="4">
    <source>
        <dbReference type="ARBA" id="ARBA00022475"/>
    </source>
</evidence>
<feature type="transmembrane region" description="Helical" evidence="9">
    <location>
        <begin position="129"/>
        <end position="159"/>
    </location>
</feature>
<evidence type="ECO:0000256" key="6">
    <source>
        <dbReference type="ARBA" id="ARBA00022989"/>
    </source>
</evidence>
<gene>
    <name evidence="11" type="ORF">CP965_10965</name>
</gene>
<feature type="transmembrane region" description="Helical" evidence="9">
    <location>
        <begin position="194"/>
        <end position="215"/>
    </location>
</feature>
<dbReference type="GO" id="GO:0015774">
    <property type="term" value="P:polysaccharide transport"/>
    <property type="evidence" value="ECO:0007669"/>
    <property type="project" value="UniProtKB-KW"/>
</dbReference>
<dbReference type="Pfam" id="PF01061">
    <property type="entry name" value="ABC2_membrane"/>
    <property type="match status" value="1"/>
</dbReference>
<dbReference type="EMBL" id="NXIE01000004">
    <property type="protein sequence ID" value="RXK12343.1"/>
    <property type="molecule type" value="Genomic_DNA"/>
</dbReference>
<reference evidence="11 12" key="1">
    <citation type="submission" date="2017-09" db="EMBL/GenBank/DDBJ databases">
        <title>Genomics of the genus Arcobacter.</title>
        <authorList>
            <person name="Perez-Cataluna A."/>
            <person name="Figueras M.J."/>
            <person name="Salas-Masso N."/>
        </authorList>
    </citation>
    <scope>NUCLEOTIDE SEQUENCE [LARGE SCALE GENOMIC DNA]</scope>
    <source>
        <strain evidence="11 12">F156-34</strain>
    </source>
</reference>
<dbReference type="PROSITE" id="PS51012">
    <property type="entry name" value="ABC_TM2"/>
    <property type="match status" value="1"/>
</dbReference>
<keyword evidence="7" id="KW-0625">Polysaccharide transport</keyword>
<keyword evidence="5 9" id="KW-0812">Transmembrane</keyword>
<evidence type="ECO:0000256" key="3">
    <source>
        <dbReference type="ARBA" id="ARBA00022448"/>
    </source>
</evidence>
<evidence type="ECO:0000313" key="11">
    <source>
        <dbReference type="EMBL" id="RXK12343.1"/>
    </source>
</evidence>
<organism evidence="11 12">
    <name type="scientific">Halarcobacter mediterraneus</name>
    <dbReference type="NCBI Taxonomy" id="2023153"/>
    <lineage>
        <taxon>Bacteria</taxon>
        <taxon>Pseudomonadati</taxon>
        <taxon>Campylobacterota</taxon>
        <taxon>Epsilonproteobacteria</taxon>
        <taxon>Campylobacterales</taxon>
        <taxon>Arcobacteraceae</taxon>
        <taxon>Halarcobacter</taxon>
    </lineage>
</organism>
<evidence type="ECO:0000313" key="12">
    <source>
        <dbReference type="Proteomes" id="UP000289718"/>
    </source>
</evidence>
<feature type="transmembrane region" description="Helical" evidence="9">
    <location>
        <begin position="94"/>
        <end position="122"/>
    </location>
</feature>
<accession>A0A4Q1AUB4</accession>
<keyword evidence="8 9" id="KW-0472">Membrane</keyword>
<dbReference type="InterPro" id="IPR013525">
    <property type="entry name" value="ABC2_TM"/>
</dbReference>
<sequence>MLSFAKRDFQERYVGTGLGQFWYILSPLIMIFIYTVIFSDFMKMKLDIVDSKYAYSIYLVPGLLAWTSFSTTISRLNNSFFDKANLIKKINIPMYIFHVSILLTELFIFFISFLLALGFLLIIGHKITFVFLLLIPIMILQMIFSFSLGVIFSLFSPFFKDIREFIPIFLQLWFWMTPIIYMREMIENKYPFLLIYNPFSYFSSIYQDIFLFSKVPSIDKILIISSMSFLFLLLAMYLYKKMISTIKDII</sequence>
<dbReference type="GO" id="GO:0140359">
    <property type="term" value="F:ABC-type transporter activity"/>
    <property type="evidence" value="ECO:0007669"/>
    <property type="project" value="InterPro"/>
</dbReference>
<evidence type="ECO:0000256" key="2">
    <source>
        <dbReference type="ARBA" id="ARBA00007783"/>
    </source>
</evidence>
<evidence type="ECO:0000256" key="5">
    <source>
        <dbReference type="ARBA" id="ARBA00022692"/>
    </source>
</evidence>
<feature type="transmembrane region" description="Helical" evidence="9">
    <location>
        <begin position="53"/>
        <end position="74"/>
    </location>
</feature>
<dbReference type="PANTHER" id="PTHR30413">
    <property type="entry name" value="INNER MEMBRANE TRANSPORT PERMEASE"/>
    <property type="match status" value="1"/>
</dbReference>
<dbReference type="AlphaFoldDB" id="A0A4Q1AUB4"/>
<proteinExistence type="inferred from homology"/>
<feature type="domain" description="ABC transmembrane type-2" evidence="10">
    <location>
        <begin position="18"/>
        <end position="242"/>
    </location>
</feature>